<sequence length="337" mass="35801">MGERKSNVKSLASVRRIVLLSIAVIVAIGLGSWVTHWKIDASGDAMAEVASELGLQVHQKGRKHQLRGRIEDIDIVVGTTSERLAGDIKYFTDFEIRAPDQPTGRIVAAGLRQKVIAGMKGAKSLVTGDAAFDEAVFLEGNPASLLAHLDAEARSAVIAATEAGWALEDFTWSARESGRVTSAKKIGALLDTGLAAARALRFEGDQNAALRERAEKDPLPGVRAAAVAAQEISANALTDTVSTAPEPVTLENALEALDEYYTPRSLEAALIMAAAGDDRQDVRSRLSMAIMTRERTEESIEALAKIGGPGDVRVLNSVFGEHEAAAKAAVAEIEARQ</sequence>
<proteinExistence type="predicted"/>
<keyword evidence="3" id="KW-1185">Reference proteome</keyword>
<dbReference type="Proteomes" id="UP001432180">
    <property type="component" value="Chromosome"/>
</dbReference>
<name>A0ABZ0SA70_9GAMM</name>
<protein>
    <recommendedName>
        <fullName evidence="4">HEAT repeat domain-containing protein</fullName>
    </recommendedName>
</protein>
<feature type="transmembrane region" description="Helical" evidence="1">
    <location>
        <begin position="12"/>
        <end position="34"/>
    </location>
</feature>
<organism evidence="2 3">
    <name type="scientific">Thiorhodovibrio winogradskyi</name>
    <dbReference type="NCBI Taxonomy" id="77007"/>
    <lineage>
        <taxon>Bacteria</taxon>
        <taxon>Pseudomonadati</taxon>
        <taxon>Pseudomonadota</taxon>
        <taxon>Gammaproteobacteria</taxon>
        <taxon>Chromatiales</taxon>
        <taxon>Chromatiaceae</taxon>
        <taxon>Thiorhodovibrio</taxon>
    </lineage>
</organism>
<keyword evidence="1" id="KW-0812">Transmembrane</keyword>
<reference evidence="2 3" key="1">
    <citation type="journal article" date="2023" name="Microorganisms">
        <title>Thiorhodovibrio frisius and Trv. litoralis spp. nov., Two Novel Members from a Clade of Fastidious Purple Sulfur Bacteria That Exhibit Unique Red-Shifted Light-Harvesting Capabilities.</title>
        <authorList>
            <person name="Methner A."/>
            <person name="Kuzyk S.B."/>
            <person name="Petersen J."/>
            <person name="Bauer S."/>
            <person name="Brinkmann H."/>
            <person name="Sichau K."/>
            <person name="Wanner G."/>
            <person name="Wolf J."/>
            <person name="Neumann-Schaal M."/>
            <person name="Henke P."/>
            <person name="Tank M."/>
            <person name="Sproer C."/>
            <person name="Bunk B."/>
            <person name="Overmann J."/>
        </authorList>
    </citation>
    <scope>NUCLEOTIDE SEQUENCE [LARGE SCALE GENOMIC DNA]</scope>
    <source>
        <strain evidence="2 3">DSM 6702</strain>
    </source>
</reference>
<evidence type="ECO:0008006" key="4">
    <source>
        <dbReference type="Google" id="ProtNLM"/>
    </source>
</evidence>
<evidence type="ECO:0000313" key="2">
    <source>
        <dbReference type="EMBL" id="WPL16962.1"/>
    </source>
</evidence>
<keyword evidence="1" id="KW-0472">Membrane</keyword>
<evidence type="ECO:0000313" key="3">
    <source>
        <dbReference type="Proteomes" id="UP001432180"/>
    </source>
</evidence>
<gene>
    <name evidence="2" type="ORF">Thiowin_01944</name>
</gene>
<accession>A0ABZ0SA70</accession>
<dbReference type="EMBL" id="CP121472">
    <property type="protein sequence ID" value="WPL16962.1"/>
    <property type="molecule type" value="Genomic_DNA"/>
</dbReference>
<keyword evidence="1" id="KW-1133">Transmembrane helix</keyword>
<evidence type="ECO:0000256" key="1">
    <source>
        <dbReference type="SAM" id="Phobius"/>
    </source>
</evidence>
<dbReference type="RefSeq" id="WP_328987486.1">
    <property type="nucleotide sequence ID" value="NZ_CP121472.1"/>
</dbReference>